<keyword evidence="3" id="KW-1185">Reference proteome</keyword>
<protein>
    <submittedName>
        <fullName evidence="2">Uncharacterized protein</fullName>
    </submittedName>
</protein>
<dbReference type="STRING" id="329884.A0A4U0X5S1"/>
<organism evidence="2 3">
    <name type="scientific">Friedmanniomyces simplex</name>
    <dbReference type="NCBI Taxonomy" id="329884"/>
    <lineage>
        <taxon>Eukaryota</taxon>
        <taxon>Fungi</taxon>
        <taxon>Dikarya</taxon>
        <taxon>Ascomycota</taxon>
        <taxon>Pezizomycotina</taxon>
        <taxon>Dothideomycetes</taxon>
        <taxon>Dothideomycetidae</taxon>
        <taxon>Mycosphaerellales</taxon>
        <taxon>Teratosphaeriaceae</taxon>
        <taxon>Friedmanniomyces</taxon>
    </lineage>
</organism>
<dbReference type="AlphaFoldDB" id="A0A4U0X5S1"/>
<feature type="compositionally biased region" description="Low complexity" evidence="1">
    <location>
        <begin position="164"/>
        <end position="173"/>
    </location>
</feature>
<dbReference type="Proteomes" id="UP000309340">
    <property type="component" value="Unassembled WGS sequence"/>
</dbReference>
<sequence>MHIELRDVDAVKAHRAHVDYKYRSKQHILQGLDLLIAQYTLQRFPGKAGVSQPYTSATLFSGVSKMNNSRTTVSEKPRKKKTVLQHGVQPIWRTGSNRVRPKYLLRLQMSTEELEKQDGLLPYDGASAVALCSEVSMRLHPITSLDDGTVDASDSRSQADAIMSSSSPRPVSVAPGEYTPATLRKASRKRIVELDDASIGRHETEVSDLGDSLPTSEHVDAEGSTSTTSPQKNELMFWQDVAAESVQSSNSRPPPADRLTTLHETPPQHVQKPQTTPGLLHVLHTRQNNVSSSGPPHTFDLAEVAAAMQELQLLTQKTVERLFAALKLPHSQDSPFEWQAGPGLQTLYQRCWGPTWLETCSSLRSLRFVLAPDAVLSLIAAFLYDSVLSDAPLWHSFLKESIRFADHLQEILAQHQIGRLLDDLVSPHNAQQPAAHDFARNLYGEAFARLRTNTTQLGHLGDGRSEHLANSLCVVLEPHLRRLDNISKEMHPRDQEERWQEIFCSGVKNVIKQAILLKIKLAGASLSEYGHQFTWFEHGSPADGTRMHTKNEASQMDGYQVAFTLFPGVQASFPDGTTDHAAFAEVIV</sequence>
<feature type="compositionally biased region" description="Polar residues" evidence="1">
    <location>
        <begin position="223"/>
        <end position="232"/>
    </location>
</feature>
<gene>
    <name evidence="2" type="ORF">B0A55_06916</name>
</gene>
<reference evidence="2 3" key="1">
    <citation type="submission" date="2017-03" db="EMBL/GenBank/DDBJ databases">
        <title>Genomes of endolithic fungi from Antarctica.</title>
        <authorList>
            <person name="Coleine C."/>
            <person name="Masonjones S."/>
            <person name="Stajich J.E."/>
        </authorList>
    </citation>
    <scope>NUCLEOTIDE SEQUENCE [LARGE SCALE GENOMIC DNA]</scope>
    <source>
        <strain evidence="2 3">CCFEE 5184</strain>
    </source>
</reference>
<feature type="region of interest" description="Disordered" evidence="1">
    <location>
        <begin position="144"/>
        <end position="180"/>
    </location>
</feature>
<feature type="region of interest" description="Disordered" evidence="1">
    <location>
        <begin position="202"/>
        <end position="275"/>
    </location>
</feature>
<evidence type="ECO:0000256" key="1">
    <source>
        <dbReference type="SAM" id="MobiDB-lite"/>
    </source>
</evidence>
<dbReference type="EMBL" id="NAJQ01000335">
    <property type="protein sequence ID" value="TKA71812.1"/>
    <property type="molecule type" value="Genomic_DNA"/>
</dbReference>
<evidence type="ECO:0000313" key="2">
    <source>
        <dbReference type="EMBL" id="TKA71812.1"/>
    </source>
</evidence>
<comment type="caution">
    <text evidence="2">The sequence shown here is derived from an EMBL/GenBank/DDBJ whole genome shotgun (WGS) entry which is preliminary data.</text>
</comment>
<proteinExistence type="predicted"/>
<name>A0A4U0X5S1_9PEZI</name>
<evidence type="ECO:0000313" key="3">
    <source>
        <dbReference type="Proteomes" id="UP000309340"/>
    </source>
</evidence>
<accession>A0A4U0X5S1</accession>